<dbReference type="Pfam" id="PF04266">
    <property type="entry name" value="ASCH"/>
    <property type="match status" value="1"/>
</dbReference>
<protein>
    <submittedName>
        <fullName evidence="2">ASCH domain-containing protein</fullName>
    </submittedName>
</protein>
<dbReference type="PANTHER" id="PTHR39203:SF1">
    <property type="entry name" value="CYTOPLASMIC PROTEIN"/>
    <property type="match status" value="1"/>
</dbReference>
<dbReference type="EMBL" id="SIHO01000003">
    <property type="protein sequence ID" value="TFU01253.1"/>
    <property type="molecule type" value="Genomic_DNA"/>
</dbReference>
<dbReference type="RefSeq" id="WP_135246757.1">
    <property type="nucleotide sequence ID" value="NZ_SIHO01000003.1"/>
</dbReference>
<reference evidence="2 3" key="1">
    <citation type="submission" date="2019-02" db="EMBL/GenBank/DDBJ databases">
        <title>Polymorphobacter sp. isolated from the lake at the Tibet of China.</title>
        <authorList>
            <person name="Li A."/>
        </authorList>
    </citation>
    <scope>NUCLEOTIDE SEQUENCE [LARGE SCALE GENOMIC DNA]</scope>
    <source>
        <strain evidence="2 3">DJ1R-1</strain>
    </source>
</reference>
<dbReference type="AlphaFoldDB" id="A0A4Y9EKG3"/>
<accession>A0A4Y9EKG3</accession>
<dbReference type="OrthoDB" id="9807542at2"/>
<dbReference type="InterPro" id="IPR015947">
    <property type="entry name" value="PUA-like_sf"/>
</dbReference>
<comment type="caution">
    <text evidence="2">The sequence shown here is derived from an EMBL/GenBank/DDBJ whole genome shotgun (WGS) entry which is preliminary data.</text>
</comment>
<evidence type="ECO:0000259" key="1">
    <source>
        <dbReference type="SMART" id="SM01022"/>
    </source>
</evidence>
<name>A0A4Y9EKG3_9SPHN</name>
<feature type="domain" description="ASCH" evidence="1">
    <location>
        <begin position="24"/>
        <end position="143"/>
    </location>
</feature>
<sequence length="145" mass="15674">MASDTTPRAPGNAPPTDWATLPSFAFGDTAAPADPALADALLALVLAGTKTATCWDAREGLKGSAVGACWVVLDGARTPRAVLRTSSLEKCRYDQVSAEFAWLEGEDDRSLAAWRAGHRQFFEGDGHFATEMWLWCERFELVAVL</sequence>
<organism evidence="2 3">
    <name type="scientific">Glacieibacterium arshaanense</name>
    <dbReference type="NCBI Taxonomy" id="2511025"/>
    <lineage>
        <taxon>Bacteria</taxon>
        <taxon>Pseudomonadati</taxon>
        <taxon>Pseudomonadota</taxon>
        <taxon>Alphaproteobacteria</taxon>
        <taxon>Sphingomonadales</taxon>
        <taxon>Sphingosinicellaceae</taxon>
        <taxon>Glacieibacterium</taxon>
    </lineage>
</organism>
<evidence type="ECO:0000313" key="3">
    <source>
        <dbReference type="Proteomes" id="UP000297737"/>
    </source>
</evidence>
<keyword evidence="3" id="KW-1185">Reference proteome</keyword>
<dbReference type="InterPro" id="IPR009326">
    <property type="entry name" value="DUF984"/>
</dbReference>
<gene>
    <name evidence="2" type="ORF">EUV02_13195</name>
</gene>
<dbReference type="InterPro" id="IPR007374">
    <property type="entry name" value="ASCH_domain"/>
</dbReference>
<dbReference type="PANTHER" id="PTHR39203">
    <property type="entry name" value="CYTOPLASMIC PROTEIN-RELATED"/>
    <property type="match status" value="1"/>
</dbReference>
<evidence type="ECO:0000313" key="2">
    <source>
        <dbReference type="EMBL" id="TFU01253.1"/>
    </source>
</evidence>
<proteinExistence type="predicted"/>
<dbReference type="SUPFAM" id="SSF88697">
    <property type="entry name" value="PUA domain-like"/>
    <property type="match status" value="1"/>
</dbReference>
<dbReference type="SMART" id="SM01022">
    <property type="entry name" value="ASCH"/>
    <property type="match status" value="1"/>
</dbReference>
<dbReference type="Gene3D" id="3.10.400.10">
    <property type="entry name" value="Sulfate adenylyltransferase"/>
    <property type="match status" value="1"/>
</dbReference>
<dbReference type="Proteomes" id="UP000297737">
    <property type="component" value="Unassembled WGS sequence"/>
</dbReference>